<dbReference type="PANTHER" id="PTHR42886">
    <property type="entry name" value="RE40534P-RELATED"/>
    <property type="match status" value="1"/>
</dbReference>
<dbReference type="GO" id="GO:0005743">
    <property type="term" value="C:mitochondrial inner membrane"/>
    <property type="evidence" value="ECO:0007669"/>
    <property type="project" value="TreeGrafter"/>
</dbReference>
<sequence>MPANPNYEGVLPAAPEMFSRWAAFQTWWDRSNKEKAQIAEARLLTRMQFFSFKGVNPSGSTEQSATTARVGLVELSGKNRAINTLIIQNRSPSKPSEETLAKASDDTLSSQQETGVADDQGRTPFAQTKLDIKVVDSEGDSMIDPPAPGEKVLVMCHGYGAGLGFFFRNYLSLSQLPGYKIYAIDWLGMGGSSRPEFNFKHSPKTPVNDVVKQAENFFLDALEEWREKQQIEKMTLLGHSLGGYLSAVYALKYPDRVEKLILVSPAGIPESPEAGKAPLPPPPTQTQSEPSSRPSSPTGSEGSNGPQQPRQGPPGWLRRLAIFSWERNITPQSIMRFVGPLGPSLVASYTSRRFAHLEEDEQKDLNSYIYHISSKSGSGEYALSTILAPGAYARWPLMDRLKDLAMPTVFMYGVQDWMDWRAGEKARRGMTVPTAMIRVPEAGHHLYLDNPPAFDKAVIQAITRPWDGNSA</sequence>
<dbReference type="GO" id="GO:0006654">
    <property type="term" value="P:phosphatidic acid biosynthetic process"/>
    <property type="evidence" value="ECO:0007669"/>
    <property type="project" value="TreeGrafter"/>
</dbReference>
<proteinExistence type="inferred from homology"/>
<accession>A0A9P6PZ41</accession>
<dbReference type="GO" id="GO:0035965">
    <property type="term" value="P:cardiolipin acyl-chain remodeling"/>
    <property type="evidence" value="ECO:0007669"/>
    <property type="project" value="TreeGrafter"/>
</dbReference>
<feature type="compositionally biased region" description="Basic and acidic residues" evidence="2">
    <location>
        <begin position="95"/>
        <end position="105"/>
    </location>
</feature>
<evidence type="ECO:0000256" key="1">
    <source>
        <dbReference type="ARBA" id="ARBA00038097"/>
    </source>
</evidence>
<dbReference type="OrthoDB" id="7457040at2759"/>
<dbReference type="InterPro" id="IPR000073">
    <property type="entry name" value="AB_hydrolase_1"/>
</dbReference>
<dbReference type="Proteomes" id="UP000807716">
    <property type="component" value="Unassembled WGS sequence"/>
</dbReference>
<feature type="compositionally biased region" description="Low complexity" evidence="2">
    <location>
        <begin position="285"/>
        <end position="314"/>
    </location>
</feature>
<dbReference type="GO" id="GO:0042171">
    <property type="term" value="F:lysophosphatidic acid acyltransferase activity"/>
    <property type="evidence" value="ECO:0007669"/>
    <property type="project" value="TreeGrafter"/>
</dbReference>
<comment type="caution">
    <text evidence="4">The sequence shown here is derived from an EMBL/GenBank/DDBJ whole genome shotgun (WGS) entry which is preliminary data.</text>
</comment>
<dbReference type="SUPFAM" id="SSF53474">
    <property type="entry name" value="alpha/beta-Hydrolases"/>
    <property type="match status" value="1"/>
</dbReference>
<evidence type="ECO:0000256" key="2">
    <source>
        <dbReference type="SAM" id="MobiDB-lite"/>
    </source>
</evidence>
<name>A0A9P6PZ41_9FUNG</name>
<protein>
    <recommendedName>
        <fullName evidence="3">AB hydrolase-1 domain-containing protein</fullName>
    </recommendedName>
</protein>
<reference evidence="4" key="1">
    <citation type="journal article" date="2020" name="Fungal Divers.">
        <title>Resolving the Mortierellaceae phylogeny through synthesis of multi-gene phylogenetics and phylogenomics.</title>
        <authorList>
            <person name="Vandepol N."/>
            <person name="Liber J."/>
            <person name="Desiro A."/>
            <person name="Na H."/>
            <person name="Kennedy M."/>
            <person name="Barry K."/>
            <person name="Grigoriev I.V."/>
            <person name="Miller A.N."/>
            <person name="O'Donnell K."/>
            <person name="Stajich J.E."/>
            <person name="Bonito G."/>
        </authorList>
    </citation>
    <scope>NUCLEOTIDE SEQUENCE</scope>
    <source>
        <strain evidence="4">BC1065</strain>
    </source>
</reference>
<feature type="region of interest" description="Disordered" evidence="2">
    <location>
        <begin position="92"/>
        <end position="122"/>
    </location>
</feature>
<dbReference type="GO" id="GO:0004623">
    <property type="term" value="F:phospholipase A2 activity"/>
    <property type="evidence" value="ECO:0007669"/>
    <property type="project" value="TreeGrafter"/>
</dbReference>
<evidence type="ECO:0000313" key="4">
    <source>
        <dbReference type="EMBL" id="KAG0256151.1"/>
    </source>
</evidence>
<dbReference type="InterPro" id="IPR029058">
    <property type="entry name" value="AB_hydrolase_fold"/>
</dbReference>
<feature type="domain" description="AB hydrolase-1" evidence="3">
    <location>
        <begin position="152"/>
        <end position="451"/>
    </location>
</feature>
<dbReference type="PANTHER" id="PTHR42886:SF29">
    <property type="entry name" value="PUMMELIG, ISOFORM A"/>
    <property type="match status" value="1"/>
</dbReference>
<dbReference type="Gene3D" id="3.40.50.1820">
    <property type="entry name" value="alpha/beta hydrolase"/>
    <property type="match status" value="1"/>
</dbReference>
<dbReference type="EMBL" id="JAAAJB010000423">
    <property type="protein sequence ID" value="KAG0256151.1"/>
    <property type="molecule type" value="Genomic_DNA"/>
</dbReference>
<dbReference type="AlphaFoldDB" id="A0A9P6PZ41"/>
<dbReference type="GO" id="GO:0055088">
    <property type="term" value="P:lipid homeostasis"/>
    <property type="evidence" value="ECO:0007669"/>
    <property type="project" value="TreeGrafter"/>
</dbReference>
<gene>
    <name evidence="4" type="ORF">DFQ27_005876</name>
</gene>
<evidence type="ECO:0000259" key="3">
    <source>
        <dbReference type="Pfam" id="PF00561"/>
    </source>
</evidence>
<organism evidence="4 5">
    <name type="scientific">Actinomortierella ambigua</name>
    <dbReference type="NCBI Taxonomy" id="1343610"/>
    <lineage>
        <taxon>Eukaryota</taxon>
        <taxon>Fungi</taxon>
        <taxon>Fungi incertae sedis</taxon>
        <taxon>Mucoromycota</taxon>
        <taxon>Mortierellomycotina</taxon>
        <taxon>Mortierellomycetes</taxon>
        <taxon>Mortierellales</taxon>
        <taxon>Mortierellaceae</taxon>
        <taxon>Actinomortierella</taxon>
    </lineage>
</organism>
<keyword evidence="5" id="KW-1185">Reference proteome</keyword>
<evidence type="ECO:0000313" key="5">
    <source>
        <dbReference type="Proteomes" id="UP000807716"/>
    </source>
</evidence>
<feature type="region of interest" description="Disordered" evidence="2">
    <location>
        <begin position="271"/>
        <end position="314"/>
    </location>
</feature>
<dbReference type="Pfam" id="PF00561">
    <property type="entry name" value="Abhydrolase_1"/>
    <property type="match status" value="1"/>
</dbReference>
<comment type="similarity">
    <text evidence="1">Belongs to the peptidase S33 family. ABHD4/ABHD5 subfamily.</text>
</comment>